<evidence type="ECO:0000313" key="4">
    <source>
        <dbReference type="Proteomes" id="UP000233469"/>
    </source>
</evidence>
<feature type="compositionally biased region" description="Basic residues" evidence="1">
    <location>
        <begin position="135"/>
        <end position="167"/>
    </location>
</feature>
<reference evidence="3 4" key="2">
    <citation type="submission" date="2017-10" db="EMBL/GenBank/DDBJ databases">
        <title>Extensive intraspecific genome diversity in a model arbuscular mycorrhizal fungus.</title>
        <authorList>
            <person name="Chen E.C.H."/>
            <person name="Morin E."/>
            <person name="Baudet D."/>
            <person name="Noel J."/>
            <person name="Ndikumana S."/>
            <person name="Charron P."/>
            <person name="St-Onge C."/>
            <person name="Giorgi J."/>
            <person name="Grigoriev I.V."/>
            <person name="Roux C."/>
            <person name="Martin F.M."/>
            <person name="Corradi N."/>
        </authorList>
    </citation>
    <scope>NUCLEOTIDE SEQUENCE [LARGE SCALE GENOMIC DNA]</scope>
    <source>
        <strain evidence="3 4">C2</strain>
    </source>
</reference>
<dbReference type="EMBL" id="LLXL01000192">
    <property type="protein sequence ID" value="PKK76277.1"/>
    <property type="molecule type" value="Genomic_DNA"/>
</dbReference>
<dbReference type="Proteomes" id="UP000233469">
    <property type="component" value="Unassembled WGS sequence"/>
</dbReference>
<keyword evidence="2" id="KW-0472">Membrane</keyword>
<keyword evidence="2" id="KW-0812">Transmembrane</keyword>
<dbReference type="VEuPathDB" id="FungiDB:RhiirA1_495842"/>
<feature type="transmembrane region" description="Helical" evidence="2">
    <location>
        <begin position="25"/>
        <end position="45"/>
    </location>
</feature>
<gene>
    <name evidence="3" type="ORF">RhiirC2_734571</name>
</gene>
<feature type="region of interest" description="Disordered" evidence="1">
    <location>
        <begin position="103"/>
        <end position="171"/>
    </location>
</feature>
<name>A0A2N1NQV0_9GLOM</name>
<dbReference type="AlphaFoldDB" id="A0A2N1NQV0"/>
<keyword evidence="2" id="KW-1133">Transmembrane helix</keyword>
<feature type="compositionally biased region" description="Basic residues" evidence="1">
    <location>
        <begin position="109"/>
        <end position="120"/>
    </location>
</feature>
<comment type="caution">
    <text evidence="3">The sequence shown here is derived from an EMBL/GenBank/DDBJ whole genome shotgun (WGS) entry which is preliminary data.</text>
</comment>
<accession>A0A2N1NQV0</accession>
<evidence type="ECO:0008006" key="5">
    <source>
        <dbReference type="Google" id="ProtNLM"/>
    </source>
</evidence>
<dbReference type="VEuPathDB" id="FungiDB:FUN_000650"/>
<proteinExistence type="predicted"/>
<organism evidence="3 4">
    <name type="scientific">Rhizophagus irregularis</name>
    <dbReference type="NCBI Taxonomy" id="588596"/>
    <lineage>
        <taxon>Eukaryota</taxon>
        <taxon>Fungi</taxon>
        <taxon>Fungi incertae sedis</taxon>
        <taxon>Mucoromycota</taxon>
        <taxon>Glomeromycotina</taxon>
        <taxon>Glomeromycetes</taxon>
        <taxon>Glomerales</taxon>
        <taxon>Glomeraceae</taxon>
        <taxon>Rhizophagus</taxon>
    </lineage>
</organism>
<sequence>MNENDIINEENIPIRNQQLKLNFKNIFFIIISLIIAMFAVNYQYMLNFKSPATDLSSTDLSLEQFEFNFDESEKLEEIEQESNSFEILPVECFNTICDCPESKEETKKKNIKKKSTKRPTKQSTKQSEKKPTKQSTKRSTKQSKKPTKRSTKRSIKRSMKNKSKKQGRISQIMRKFIRYM</sequence>
<evidence type="ECO:0000313" key="3">
    <source>
        <dbReference type="EMBL" id="PKK76277.1"/>
    </source>
</evidence>
<dbReference type="VEuPathDB" id="FungiDB:RhiirFUN_018042"/>
<evidence type="ECO:0000256" key="1">
    <source>
        <dbReference type="SAM" id="MobiDB-lite"/>
    </source>
</evidence>
<reference evidence="3 4" key="1">
    <citation type="submission" date="2016-04" db="EMBL/GenBank/DDBJ databases">
        <title>Genome analyses suggest a sexual origin of heterokaryosis in a supposedly ancient asexual fungus.</title>
        <authorList>
            <person name="Ropars J."/>
            <person name="Sedzielewska K."/>
            <person name="Noel J."/>
            <person name="Charron P."/>
            <person name="Farinelli L."/>
            <person name="Marton T."/>
            <person name="Kruger M."/>
            <person name="Pelin A."/>
            <person name="Brachmann A."/>
            <person name="Corradi N."/>
        </authorList>
    </citation>
    <scope>NUCLEOTIDE SEQUENCE [LARGE SCALE GENOMIC DNA]</scope>
    <source>
        <strain evidence="3 4">C2</strain>
    </source>
</reference>
<evidence type="ECO:0000256" key="2">
    <source>
        <dbReference type="SAM" id="Phobius"/>
    </source>
</evidence>
<protein>
    <recommendedName>
        <fullName evidence="5">Transmembrane protein</fullName>
    </recommendedName>
</protein>